<evidence type="ECO:0000313" key="1">
    <source>
        <dbReference type="EMBL" id="JAT19989.1"/>
    </source>
</evidence>
<feature type="non-terminal residue" evidence="1">
    <location>
        <position position="1"/>
    </location>
</feature>
<proteinExistence type="predicted"/>
<dbReference type="EMBL" id="GEBQ01019988">
    <property type="protein sequence ID" value="JAT19989.1"/>
    <property type="molecule type" value="Transcribed_RNA"/>
</dbReference>
<name>A0A1B6L8F4_9HEMI</name>
<gene>
    <name evidence="1" type="ORF">g.9729</name>
</gene>
<evidence type="ECO:0008006" key="2">
    <source>
        <dbReference type="Google" id="ProtNLM"/>
    </source>
</evidence>
<reference evidence="1" key="1">
    <citation type="submission" date="2015-11" db="EMBL/GenBank/DDBJ databases">
        <title>De novo transcriptome assembly of four potential Pierce s Disease insect vectors from Arizona vineyards.</title>
        <authorList>
            <person name="Tassone E.E."/>
        </authorList>
    </citation>
    <scope>NUCLEOTIDE SEQUENCE</scope>
</reference>
<sequence length="316" mass="35633">KALTSVDNRIQSSDLFLMSSENLIKCVGKDENKKAYFDNGLSKSIGDSVSESKMSSVKEIISILETDNSAYDSKSNDSYTKYYTDTSENSQLDSRHSSLEYSRPNRKAAIDTESNTVLKTNGVRLIGKQEQEKTAKVVTPSQPESSRIDSLSKSISEVPILTSNLQSTSNKYKSDSSLKEKANFKGSNAHRLHKARNLNKITSNNKSVVMSQKILSKNTSLKPSAQRPILKSCKLIGHIEANKELKGFSTYIGRHTILDSAFLYEKKSDHYCDEVIKQLMRNQIELTRHFIESHHQMYLHCCQGVKMLSENYLKNL</sequence>
<protein>
    <recommendedName>
        <fullName evidence="2">DUF4614 domain-containing protein</fullName>
    </recommendedName>
</protein>
<dbReference type="AlphaFoldDB" id="A0A1B6L8F4"/>
<accession>A0A1B6L8F4</accession>
<organism evidence="1">
    <name type="scientific">Graphocephala atropunctata</name>
    <dbReference type="NCBI Taxonomy" id="36148"/>
    <lineage>
        <taxon>Eukaryota</taxon>
        <taxon>Metazoa</taxon>
        <taxon>Ecdysozoa</taxon>
        <taxon>Arthropoda</taxon>
        <taxon>Hexapoda</taxon>
        <taxon>Insecta</taxon>
        <taxon>Pterygota</taxon>
        <taxon>Neoptera</taxon>
        <taxon>Paraneoptera</taxon>
        <taxon>Hemiptera</taxon>
        <taxon>Auchenorrhyncha</taxon>
        <taxon>Membracoidea</taxon>
        <taxon>Cicadellidae</taxon>
        <taxon>Cicadellinae</taxon>
        <taxon>Cicadellini</taxon>
        <taxon>Graphocephala</taxon>
    </lineage>
</organism>